<dbReference type="GO" id="GO:0006508">
    <property type="term" value="P:proteolysis"/>
    <property type="evidence" value="ECO:0007669"/>
    <property type="project" value="UniProtKB-KW"/>
</dbReference>
<name>A0AAD5TYG5_9FUNG</name>
<evidence type="ECO:0000313" key="7">
    <source>
        <dbReference type="Proteomes" id="UP001211065"/>
    </source>
</evidence>
<keyword evidence="4" id="KW-0732">Signal</keyword>
<dbReference type="SUPFAM" id="SSF50630">
    <property type="entry name" value="Acid proteases"/>
    <property type="match status" value="1"/>
</dbReference>
<dbReference type="EMBL" id="JADGJW010000590">
    <property type="protein sequence ID" value="KAJ3214815.1"/>
    <property type="molecule type" value="Genomic_DNA"/>
</dbReference>
<dbReference type="PRINTS" id="PR00792">
    <property type="entry name" value="PEPSIN"/>
</dbReference>
<evidence type="ECO:0000256" key="1">
    <source>
        <dbReference type="ARBA" id="ARBA00007447"/>
    </source>
</evidence>
<gene>
    <name evidence="6" type="ORF">HK099_006662</name>
</gene>
<keyword evidence="3" id="KW-0645">Protease</keyword>
<evidence type="ECO:0000259" key="5">
    <source>
        <dbReference type="PROSITE" id="PS51767"/>
    </source>
</evidence>
<feature type="domain" description="Peptidase A1" evidence="5">
    <location>
        <begin position="54"/>
        <end position="380"/>
    </location>
</feature>
<keyword evidence="3" id="KW-0378">Hydrolase</keyword>
<keyword evidence="7" id="KW-1185">Reference proteome</keyword>
<dbReference type="CDD" id="cd05471">
    <property type="entry name" value="pepsin_like"/>
    <property type="match status" value="1"/>
</dbReference>
<comment type="caution">
    <text evidence="6">The sequence shown here is derived from an EMBL/GenBank/DDBJ whole genome shotgun (WGS) entry which is preliminary data.</text>
</comment>
<evidence type="ECO:0000313" key="6">
    <source>
        <dbReference type="EMBL" id="KAJ3214815.1"/>
    </source>
</evidence>
<dbReference type="PROSITE" id="PS00141">
    <property type="entry name" value="ASP_PROTEASE"/>
    <property type="match status" value="1"/>
</dbReference>
<dbReference type="Proteomes" id="UP001211065">
    <property type="component" value="Unassembled WGS sequence"/>
</dbReference>
<dbReference type="InterPro" id="IPR001461">
    <property type="entry name" value="Aspartic_peptidase_A1"/>
</dbReference>
<dbReference type="InterPro" id="IPR034164">
    <property type="entry name" value="Pepsin-like_dom"/>
</dbReference>
<feature type="signal peptide" evidence="4">
    <location>
        <begin position="1"/>
        <end position="18"/>
    </location>
</feature>
<dbReference type="InterPro" id="IPR001969">
    <property type="entry name" value="Aspartic_peptidase_AS"/>
</dbReference>
<dbReference type="Gene3D" id="2.40.70.10">
    <property type="entry name" value="Acid Proteases"/>
    <property type="match status" value="2"/>
</dbReference>
<dbReference type="GO" id="GO:0004190">
    <property type="term" value="F:aspartic-type endopeptidase activity"/>
    <property type="evidence" value="ECO:0007669"/>
    <property type="project" value="UniProtKB-KW"/>
</dbReference>
<dbReference type="Pfam" id="PF00026">
    <property type="entry name" value="Asp"/>
    <property type="match status" value="1"/>
</dbReference>
<comment type="similarity">
    <text evidence="1 3">Belongs to the peptidase A1 family.</text>
</comment>
<evidence type="ECO:0000256" key="2">
    <source>
        <dbReference type="ARBA" id="ARBA00022750"/>
    </source>
</evidence>
<dbReference type="InterPro" id="IPR021109">
    <property type="entry name" value="Peptidase_aspartic_dom_sf"/>
</dbReference>
<dbReference type="PANTHER" id="PTHR47966:SF74">
    <property type="entry name" value="AGR407CP"/>
    <property type="match status" value="1"/>
</dbReference>
<sequence>MKLNLLCVVVSIFNTCSSIQINLSYRKFQHHQLNPNVYSKLNEVSQFTTKKGGLTAPIKLGNSVMTVLIDTGSSDLWVPSSTCRTNIDELNNCGPGYDNSTAKSPDPNLIVDPIKFSNFDGVGFLRYGDLSQADGILQNDLLSFGGKATTNVNFELVTREYGVDFLGNANSDENTITTAGGFNGIGFLPENLYGLYLGDPFLDLIDGVLSLGEIDKTKFNEELKYIPVDPLPAALSELANDEWRIKLQSVSLGTTNLTGFLNRKNFDDRVLIDSGNSGISVPTSLYTEISKILKIDKDGMVESCKDISTYPSLFFVFNNQQFELNPTFFIKKISSSLAGVFCQVLIHDGGTRPQRMILGAPLLKSYYGVFDFGKYLHLLYNIYLLKGGNRIGLSPNIRLTSDNNIGGFLFGLPYLQGITIIVSGAIRINENGFKAHVHIHGDINVADTKTKEVTVTLINTVTETVKENGQPTSVVSNENNIPSIGASTVFQTEYFTVTLTESETQTVTSSVIGTPISLTETNTVTAEPVTVTLTESETQTVTSSVIGTPISLTVTNTVTAEPVTVTVTSSLTFTDVETYTVTSSVIGTPITITETDTVAAEPVTVTVTLSLTFTESETQIVTSSVIGSPISLTETNTVTAEPVTVTLTSSLTFTEVETYTVTPSFSPITITETSLSTSLVTVEPITLTVTSSVKESPVTLTKIETYVVTLMATTEPIILTETTLVAVTLTETAVETVSTKKF</sequence>
<feature type="chain" id="PRO_5042224240" description="Peptidase A1 domain-containing protein" evidence="4">
    <location>
        <begin position="19"/>
        <end position="742"/>
    </location>
</feature>
<protein>
    <recommendedName>
        <fullName evidence="5">Peptidase A1 domain-containing protein</fullName>
    </recommendedName>
</protein>
<dbReference type="AlphaFoldDB" id="A0AAD5TYG5"/>
<organism evidence="6 7">
    <name type="scientific">Clydaea vesicula</name>
    <dbReference type="NCBI Taxonomy" id="447962"/>
    <lineage>
        <taxon>Eukaryota</taxon>
        <taxon>Fungi</taxon>
        <taxon>Fungi incertae sedis</taxon>
        <taxon>Chytridiomycota</taxon>
        <taxon>Chytridiomycota incertae sedis</taxon>
        <taxon>Chytridiomycetes</taxon>
        <taxon>Lobulomycetales</taxon>
        <taxon>Lobulomycetaceae</taxon>
        <taxon>Clydaea</taxon>
    </lineage>
</organism>
<dbReference type="InterPro" id="IPR033121">
    <property type="entry name" value="PEPTIDASE_A1"/>
</dbReference>
<proteinExistence type="inferred from homology"/>
<dbReference type="PANTHER" id="PTHR47966">
    <property type="entry name" value="BETA-SITE APP-CLEAVING ENZYME, ISOFORM A-RELATED"/>
    <property type="match status" value="1"/>
</dbReference>
<evidence type="ECO:0000256" key="4">
    <source>
        <dbReference type="SAM" id="SignalP"/>
    </source>
</evidence>
<dbReference type="PROSITE" id="PS51767">
    <property type="entry name" value="PEPTIDASE_A1"/>
    <property type="match status" value="1"/>
</dbReference>
<evidence type="ECO:0000256" key="3">
    <source>
        <dbReference type="RuleBase" id="RU000454"/>
    </source>
</evidence>
<accession>A0AAD5TYG5</accession>
<reference evidence="6" key="1">
    <citation type="submission" date="2020-05" db="EMBL/GenBank/DDBJ databases">
        <title>Phylogenomic resolution of chytrid fungi.</title>
        <authorList>
            <person name="Stajich J.E."/>
            <person name="Amses K."/>
            <person name="Simmons R."/>
            <person name="Seto K."/>
            <person name="Myers J."/>
            <person name="Bonds A."/>
            <person name="Quandt C.A."/>
            <person name="Barry K."/>
            <person name="Liu P."/>
            <person name="Grigoriev I."/>
            <person name="Longcore J.E."/>
            <person name="James T.Y."/>
        </authorList>
    </citation>
    <scope>NUCLEOTIDE SEQUENCE</scope>
    <source>
        <strain evidence="6">JEL0476</strain>
    </source>
</reference>
<keyword evidence="2 3" id="KW-0064">Aspartyl protease</keyword>